<organism evidence="1 2">
    <name type="scientific">Arenibacter nanhaiticus</name>
    <dbReference type="NCBI Taxonomy" id="558155"/>
    <lineage>
        <taxon>Bacteria</taxon>
        <taxon>Pseudomonadati</taxon>
        <taxon>Bacteroidota</taxon>
        <taxon>Flavobacteriia</taxon>
        <taxon>Flavobacteriales</taxon>
        <taxon>Flavobacteriaceae</taxon>
        <taxon>Arenibacter</taxon>
    </lineage>
</organism>
<proteinExistence type="predicted"/>
<dbReference type="EMBL" id="FQYX01000026">
    <property type="protein sequence ID" value="SHJ59384.1"/>
    <property type="molecule type" value="Genomic_DNA"/>
</dbReference>
<reference evidence="1 2" key="1">
    <citation type="submission" date="2016-11" db="EMBL/GenBank/DDBJ databases">
        <authorList>
            <person name="Jaros S."/>
            <person name="Januszkiewicz K."/>
            <person name="Wedrychowicz H."/>
        </authorList>
    </citation>
    <scope>NUCLEOTIDE SEQUENCE [LARGE SCALE GENOMIC DNA]</scope>
    <source>
        <strain evidence="1 2">CGMCC 1.8863</strain>
    </source>
</reference>
<gene>
    <name evidence="1" type="ORF">SAMN04487911_12635</name>
</gene>
<protein>
    <submittedName>
        <fullName evidence="1">Uncharacterized protein</fullName>
    </submittedName>
</protein>
<evidence type="ECO:0000313" key="2">
    <source>
        <dbReference type="Proteomes" id="UP000184231"/>
    </source>
</evidence>
<evidence type="ECO:0000313" key="1">
    <source>
        <dbReference type="EMBL" id="SHJ59384.1"/>
    </source>
</evidence>
<keyword evidence="2" id="KW-1185">Reference proteome</keyword>
<name>A0A1M6KK98_9FLAO</name>
<dbReference type="AlphaFoldDB" id="A0A1M6KK98"/>
<sequence length="52" mass="6253">MILFCFAYCGSSYKCLRKKSMLNKKIKGHDLFYFKQFLVEIYDPYIGLVKIF</sequence>
<accession>A0A1M6KK98</accession>
<dbReference type="Proteomes" id="UP000184231">
    <property type="component" value="Unassembled WGS sequence"/>
</dbReference>